<gene>
    <name evidence="2" type="ORF">D3Z33_09530</name>
</gene>
<accession>A0A845R3I4</accession>
<proteinExistence type="predicted"/>
<feature type="transmembrane region" description="Helical" evidence="1">
    <location>
        <begin position="38"/>
        <end position="56"/>
    </location>
</feature>
<dbReference type="RefSeq" id="WP_160197564.1">
    <property type="nucleotide sequence ID" value="NZ_QXXA01000010.1"/>
</dbReference>
<evidence type="ECO:0000313" key="3">
    <source>
        <dbReference type="Proteomes" id="UP000467132"/>
    </source>
</evidence>
<reference evidence="2 3" key="1">
    <citation type="submission" date="2018-08" db="EMBL/GenBank/DDBJ databases">
        <title>Murine metabolic-syndrome-specific gut microbial biobank.</title>
        <authorList>
            <person name="Liu C."/>
        </authorList>
    </citation>
    <scope>NUCLEOTIDE SEQUENCE [LARGE SCALE GENOMIC DNA]</scope>
    <source>
        <strain evidence="2 3">583</strain>
    </source>
</reference>
<dbReference type="Proteomes" id="UP000467132">
    <property type="component" value="Unassembled WGS sequence"/>
</dbReference>
<dbReference type="EMBL" id="QXXA01000010">
    <property type="protein sequence ID" value="NBI07093.1"/>
    <property type="molecule type" value="Genomic_DNA"/>
</dbReference>
<comment type="caution">
    <text evidence="2">The sequence shown here is derived from an EMBL/GenBank/DDBJ whole genome shotgun (WGS) entry which is preliminary data.</text>
</comment>
<evidence type="ECO:0000256" key="1">
    <source>
        <dbReference type="SAM" id="Phobius"/>
    </source>
</evidence>
<dbReference type="OrthoDB" id="3174166at2"/>
<dbReference type="AlphaFoldDB" id="A0A845R3I4"/>
<sequence length="130" mass="15639">MNWIRKFMIGRYGTDQLSIALLAVSMIFSILFRIFYSSLLNILSIVLLITIFYRMFSKNIGKRYQENNKFLKYWYPIKNKLNKKMQKMKNRKDYRYYECSGCKQQFRVPKGKGKIIVTCPKCKKTMVKNT</sequence>
<protein>
    <recommendedName>
        <fullName evidence="4">Zn-finger containing protein</fullName>
    </recommendedName>
</protein>
<keyword evidence="1" id="KW-0472">Membrane</keyword>
<evidence type="ECO:0008006" key="4">
    <source>
        <dbReference type="Google" id="ProtNLM"/>
    </source>
</evidence>
<keyword evidence="3" id="KW-1185">Reference proteome</keyword>
<keyword evidence="1" id="KW-0812">Transmembrane</keyword>
<name>A0A845R3I4_9CLOT</name>
<evidence type="ECO:0000313" key="2">
    <source>
        <dbReference type="EMBL" id="NBI07093.1"/>
    </source>
</evidence>
<feature type="transmembrane region" description="Helical" evidence="1">
    <location>
        <begin position="12"/>
        <end position="32"/>
    </location>
</feature>
<organism evidence="2 3">
    <name type="scientific">Senegalia massiliensis</name>
    <dbReference type="NCBI Taxonomy" id="1720316"/>
    <lineage>
        <taxon>Bacteria</taxon>
        <taxon>Bacillati</taxon>
        <taxon>Bacillota</taxon>
        <taxon>Clostridia</taxon>
        <taxon>Eubacteriales</taxon>
        <taxon>Clostridiaceae</taxon>
        <taxon>Senegalia</taxon>
    </lineage>
</organism>
<keyword evidence="1" id="KW-1133">Transmembrane helix</keyword>